<accession>A0A285TYH6</accession>
<reference evidence="3 4" key="1">
    <citation type="submission" date="2017-08" db="EMBL/GenBank/DDBJ databases">
        <authorList>
            <person name="de Groot N.N."/>
        </authorList>
    </citation>
    <scope>NUCLEOTIDE SEQUENCE [LARGE SCALE GENOMIC DNA]</scope>
    <source>
        <strain evidence="3 4">USBA 78</strain>
    </source>
</reference>
<dbReference type="AlphaFoldDB" id="A0A285TYH6"/>
<dbReference type="EMBL" id="OBMM01000007">
    <property type="protein sequence ID" value="SOC29820.1"/>
    <property type="molecule type" value="Genomic_DNA"/>
</dbReference>
<evidence type="ECO:0000313" key="2">
    <source>
        <dbReference type="EMBL" id="SOC29820.1"/>
    </source>
</evidence>
<dbReference type="Pfam" id="PF06527">
    <property type="entry name" value="TniQ"/>
    <property type="match status" value="1"/>
</dbReference>
<evidence type="ECO:0000313" key="4">
    <source>
        <dbReference type="Proteomes" id="UP000219068"/>
    </source>
</evidence>
<dbReference type="InterPro" id="IPR009492">
    <property type="entry name" value="TniQ"/>
</dbReference>
<organism evidence="3 4">
    <name type="scientific">Thalassospira xiamenensis</name>
    <dbReference type="NCBI Taxonomy" id="220697"/>
    <lineage>
        <taxon>Bacteria</taxon>
        <taxon>Pseudomonadati</taxon>
        <taxon>Pseudomonadota</taxon>
        <taxon>Alphaproteobacteria</taxon>
        <taxon>Rhodospirillales</taxon>
        <taxon>Thalassospiraceae</taxon>
        <taxon>Thalassospira</taxon>
    </lineage>
</organism>
<dbReference type="RefSeq" id="WP_097053395.1">
    <property type="nucleotide sequence ID" value="NZ_OBMM01000007.1"/>
</dbReference>
<evidence type="ECO:0000313" key="3">
    <source>
        <dbReference type="EMBL" id="SOC30901.1"/>
    </source>
</evidence>
<gene>
    <name evidence="2" type="ORF">SAMN05428964_107298</name>
    <name evidence="3" type="ORF">SAMN05428964_1114</name>
</gene>
<dbReference type="EMBL" id="OBMM01000011">
    <property type="protein sequence ID" value="SOC30901.1"/>
    <property type="molecule type" value="Genomic_DNA"/>
</dbReference>
<protein>
    <submittedName>
        <fullName evidence="3">TniQ protein</fullName>
    </submittedName>
</protein>
<sequence length="319" mass="36955">MLPVRPKPQVDESFTSWLIRVANANGIPVGTFCHFLSKHQHFFTRDTDRPTDKQIVCDLARLTGTPISAAAETTIHLLERRVFPMLKPNNVQQMITVLGVYHRTHRKYGQAFCPQCLADEGYYRLSWRLVFITQCTTHSQRLHDRCCQCGEPVCLHRSPWHTCHCCGFDRREAKALPIDSHAERLQKRLEQGFRTGTLFWDVPMPSPQSYAKLVYDLMSILHHRAPRVARLREVIREMSGGPEFSFEGEQKSQRLESLSCEDRHKLMAIAGRALQDWPWRLIAYAMRADCWHSFLLKDLKNPHPALSETATRYLTFSPN</sequence>
<proteinExistence type="predicted"/>
<name>A0A285TYH6_9PROT</name>
<evidence type="ECO:0000259" key="1">
    <source>
        <dbReference type="Pfam" id="PF06527"/>
    </source>
</evidence>
<feature type="domain" description="TniQ" evidence="1">
    <location>
        <begin position="3"/>
        <end position="142"/>
    </location>
</feature>
<dbReference type="Proteomes" id="UP000219068">
    <property type="component" value="Unassembled WGS sequence"/>
</dbReference>